<dbReference type="Proteomes" id="UP001549104">
    <property type="component" value="Unassembled WGS sequence"/>
</dbReference>
<dbReference type="Gene3D" id="3.20.80.10">
    <property type="entry name" value="Regulatory factor, effector binding domain"/>
    <property type="match status" value="1"/>
</dbReference>
<keyword evidence="3" id="KW-1185">Reference proteome</keyword>
<name>A0ABV2KD86_SPOPS</name>
<dbReference type="InterPro" id="IPR011256">
    <property type="entry name" value="Reg_factor_effector_dom_sf"/>
</dbReference>
<evidence type="ECO:0000259" key="1">
    <source>
        <dbReference type="Pfam" id="PF06445"/>
    </source>
</evidence>
<feature type="domain" description="GyrI-like small molecule binding" evidence="1">
    <location>
        <begin position="49"/>
        <end position="203"/>
    </location>
</feature>
<evidence type="ECO:0000313" key="2">
    <source>
        <dbReference type="EMBL" id="MET3659041.1"/>
    </source>
</evidence>
<organism evidence="2 3">
    <name type="scientific">Sporosarcina psychrophila</name>
    <name type="common">Bacillus psychrophilus</name>
    <dbReference type="NCBI Taxonomy" id="1476"/>
    <lineage>
        <taxon>Bacteria</taxon>
        <taxon>Bacillati</taxon>
        <taxon>Bacillota</taxon>
        <taxon>Bacilli</taxon>
        <taxon>Bacillales</taxon>
        <taxon>Caryophanaceae</taxon>
        <taxon>Sporosarcina</taxon>
    </lineage>
</organism>
<accession>A0ABV2KD86</accession>
<dbReference type="Pfam" id="PF06445">
    <property type="entry name" value="GyrI-like"/>
    <property type="match status" value="1"/>
</dbReference>
<evidence type="ECO:0000313" key="3">
    <source>
        <dbReference type="Proteomes" id="UP001549104"/>
    </source>
</evidence>
<dbReference type="PIRSF" id="PIRSF031644">
    <property type="entry name" value="UCP031644"/>
    <property type="match status" value="1"/>
</dbReference>
<dbReference type="EMBL" id="JBEPME010000007">
    <property type="protein sequence ID" value="MET3659041.1"/>
    <property type="molecule type" value="Genomic_DNA"/>
</dbReference>
<sequence length="207" mass="24628">MIKYEWRKKDEKIYLPKQIPTIYNDTEKSYIKLQGAGHPDSDSFRVNVEILYALSYSIRMMPKGGYTPKDYYEYTVFPLEGIWDLDEEGRKLDYLDKNHFVYQLMIRQPDFVTRELFQRAVESVRAKKKHLPVDTATLESFSDGLCVQMMHHGSYDKEPETFSKMEKYCEEQGLIRIEKSHREIYITDARRTAPEKLKTVLRFKVSK</sequence>
<comment type="caution">
    <text evidence="2">The sequence shown here is derived from an EMBL/GenBank/DDBJ whole genome shotgun (WGS) entry which is preliminary data.</text>
</comment>
<dbReference type="InterPro" id="IPR008319">
    <property type="entry name" value="GyrI-like_CCH_Lin2189-like"/>
</dbReference>
<dbReference type="RefSeq" id="WP_354314591.1">
    <property type="nucleotide sequence ID" value="NZ_JBEPME010000007.1"/>
</dbReference>
<dbReference type="InterPro" id="IPR029442">
    <property type="entry name" value="GyrI-like"/>
</dbReference>
<reference evidence="2 3" key="1">
    <citation type="submission" date="2024-06" db="EMBL/GenBank/DDBJ databases">
        <title>Sorghum-associated microbial communities from plants grown in Nebraska, USA.</title>
        <authorList>
            <person name="Schachtman D."/>
        </authorList>
    </citation>
    <scope>NUCLEOTIDE SEQUENCE [LARGE SCALE GENOMIC DNA]</scope>
    <source>
        <strain evidence="2 3">1288</strain>
    </source>
</reference>
<dbReference type="SUPFAM" id="SSF55136">
    <property type="entry name" value="Probable bacterial effector-binding domain"/>
    <property type="match status" value="1"/>
</dbReference>
<gene>
    <name evidence="2" type="ORF">ABIC55_004160</name>
</gene>
<protein>
    <recommendedName>
        <fullName evidence="1">GyrI-like small molecule binding domain-containing protein</fullName>
    </recommendedName>
</protein>
<proteinExistence type="predicted"/>